<sequence>MNLNEFKDCLAKIRENKENRAAQVQNFQNKIWNDEFDNMPENEKEILRTLAYDLDYYEPAQELRSEDPSYYGDERLVLEIEKVLSLL</sequence>
<keyword evidence="2" id="KW-1185">Reference proteome</keyword>
<evidence type="ECO:0000313" key="1">
    <source>
        <dbReference type="EMBL" id="AFM13442.1"/>
    </source>
</evidence>
<gene>
    <name evidence="1" type="ordered locus">Turpa_2803</name>
</gene>
<evidence type="ECO:0000313" key="2">
    <source>
        <dbReference type="Proteomes" id="UP000006048"/>
    </source>
</evidence>
<dbReference type="Proteomes" id="UP000006048">
    <property type="component" value="Chromosome"/>
</dbReference>
<proteinExistence type="predicted"/>
<name>I4B835_TURPD</name>
<dbReference type="AlphaFoldDB" id="I4B835"/>
<protein>
    <recommendedName>
        <fullName evidence="3">Colicin D immunity protein domain-containing protein</fullName>
    </recommendedName>
</protein>
<dbReference type="HOGENOM" id="CLU_2482394_0_0_12"/>
<evidence type="ECO:0008006" key="3">
    <source>
        <dbReference type="Google" id="ProtNLM"/>
    </source>
</evidence>
<dbReference type="KEGG" id="tpx:Turpa_2803"/>
<dbReference type="OrthoDB" id="1452977at2"/>
<organism evidence="1 2">
    <name type="scientific">Turneriella parva (strain ATCC BAA-1111 / DSM 21527 / NCTC 11395 / H)</name>
    <name type="common">Leptospira parva</name>
    <dbReference type="NCBI Taxonomy" id="869212"/>
    <lineage>
        <taxon>Bacteria</taxon>
        <taxon>Pseudomonadati</taxon>
        <taxon>Spirochaetota</taxon>
        <taxon>Spirochaetia</taxon>
        <taxon>Leptospirales</taxon>
        <taxon>Leptospiraceae</taxon>
        <taxon>Turneriella</taxon>
    </lineage>
</organism>
<reference evidence="1 2" key="1">
    <citation type="submission" date="2012-06" db="EMBL/GenBank/DDBJ databases">
        <title>The complete chromosome of genome of Turneriella parva DSM 21527.</title>
        <authorList>
            <consortium name="US DOE Joint Genome Institute (JGI-PGF)"/>
            <person name="Lucas S."/>
            <person name="Han J."/>
            <person name="Lapidus A."/>
            <person name="Bruce D."/>
            <person name="Goodwin L."/>
            <person name="Pitluck S."/>
            <person name="Peters L."/>
            <person name="Kyrpides N."/>
            <person name="Mavromatis K."/>
            <person name="Ivanova N."/>
            <person name="Mikhailova N."/>
            <person name="Chertkov O."/>
            <person name="Detter J.C."/>
            <person name="Tapia R."/>
            <person name="Han C."/>
            <person name="Land M."/>
            <person name="Hauser L."/>
            <person name="Markowitz V."/>
            <person name="Cheng J.-F."/>
            <person name="Hugenholtz P."/>
            <person name="Woyke T."/>
            <person name="Wu D."/>
            <person name="Gronow S."/>
            <person name="Wellnitz S."/>
            <person name="Brambilla E."/>
            <person name="Klenk H.-P."/>
            <person name="Eisen J.A."/>
        </authorList>
    </citation>
    <scope>NUCLEOTIDE SEQUENCE [LARGE SCALE GENOMIC DNA]</scope>
    <source>
        <strain evidence="2">ATCC BAA-1111 / DSM 21527 / NCTC 11395 / H</strain>
    </source>
</reference>
<dbReference type="EMBL" id="CP002959">
    <property type="protein sequence ID" value="AFM13442.1"/>
    <property type="molecule type" value="Genomic_DNA"/>
</dbReference>
<dbReference type="STRING" id="869212.Turpa_2803"/>
<dbReference type="RefSeq" id="WP_014803944.1">
    <property type="nucleotide sequence ID" value="NC_018020.1"/>
</dbReference>
<accession>I4B835</accession>